<protein>
    <submittedName>
        <fullName evidence="1">Uncharacterized protein</fullName>
    </submittedName>
</protein>
<accession>A0ABC8SCR4</accession>
<feature type="non-terminal residue" evidence="1">
    <location>
        <position position="60"/>
    </location>
</feature>
<gene>
    <name evidence="1" type="ORF">ILEXP_LOCUS23341</name>
</gene>
<dbReference type="Proteomes" id="UP001642360">
    <property type="component" value="Unassembled WGS sequence"/>
</dbReference>
<proteinExistence type="predicted"/>
<evidence type="ECO:0000313" key="2">
    <source>
        <dbReference type="Proteomes" id="UP001642360"/>
    </source>
</evidence>
<sequence length="60" mass="6931">MGHTFLTPNRGFRNEIRSSARKWVYLWASICCQRAAPYGMVAQVPSLDRDSSMPKDWDPE</sequence>
<dbReference type="AlphaFoldDB" id="A0ABC8SCR4"/>
<organism evidence="1 2">
    <name type="scientific">Ilex paraguariensis</name>
    <name type="common">yerba mate</name>
    <dbReference type="NCBI Taxonomy" id="185542"/>
    <lineage>
        <taxon>Eukaryota</taxon>
        <taxon>Viridiplantae</taxon>
        <taxon>Streptophyta</taxon>
        <taxon>Embryophyta</taxon>
        <taxon>Tracheophyta</taxon>
        <taxon>Spermatophyta</taxon>
        <taxon>Magnoliopsida</taxon>
        <taxon>eudicotyledons</taxon>
        <taxon>Gunneridae</taxon>
        <taxon>Pentapetalae</taxon>
        <taxon>asterids</taxon>
        <taxon>campanulids</taxon>
        <taxon>Aquifoliales</taxon>
        <taxon>Aquifoliaceae</taxon>
        <taxon>Ilex</taxon>
    </lineage>
</organism>
<comment type="caution">
    <text evidence="1">The sequence shown here is derived from an EMBL/GenBank/DDBJ whole genome shotgun (WGS) entry which is preliminary data.</text>
</comment>
<dbReference type="EMBL" id="CAUOFW020002614">
    <property type="protein sequence ID" value="CAK9154969.1"/>
    <property type="molecule type" value="Genomic_DNA"/>
</dbReference>
<reference evidence="1 2" key="1">
    <citation type="submission" date="2024-02" db="EMBL/GenBank/DDBJ databases">
        <authorList>
            <person name="Vignale AGUSTIN F."/>
            <person name="Sosa J E."/>
            <person name="Modenutti C."/>
        </authorList>
    </citation>
    <scope>NUCLEOTIDE SEQUENCE [LARGE SCALE GENOMIC DNA]</scope>
</reference>
<evidence type="ECO:0000313" key="1">
    <source>
        <dbReference type="EMBL" id="CAK9154969.1"/>
    </source>
</evidence>
<name>A0ABC8SCR4_9AQUA</name>
<keyword evidence="2" id="KW-1185">Reference proteome</keyword>